<dbReference type="GO" id="GO:0004519">
    <property type="term" value="F:endonuclease activity"/>
    <property type="evidence" value="ECO:0007669"/>
    <property type="project" value="UniProtKB-KW"/>
</dbReference>
<evidence type="ECO:0000256" key="9">
    <source>
        <dbReference type="ARBA" id="ARBA00023125"/>
    </source>
</evidence>
<feature type="domain" description="HNH Cas9-type" evidence="13">
    <location>
        <begin position="146"/>
        <end position="302"/>
    </location>
</feature>
<dbReference type="Proteomes" id="UP001279681">
    <property type="component" value="Unassembled WGS sequence"/>
</dbReference>
<dbReference type="InterPro" id="IPR040656">
    <property type="entry name" value="Cas9_WED_dom"/>
</dbReference>
<evidence type="ECO:0000256" key="8">
    <source>
        <dbReference type="ARBA" id="ARBA00023118"/>
    </source>
</evidence>
<dbReference type="InterPro" id="IPR003615">
    <property type="entry name" value="HNH_nuc"/>
</dbReference>
<keyword evidence="9 12" id="KW-0238">DNA-binding</keyword>
<keyword evidence="6" id="KW-0460">Magnesium</keyword>
<organism evidence="14 15">
    <name type="scientific">Candidatus Cetobacterium colombiensis</name>
    <dbReference type="NCBI Taxonomy" id="3073100"/>
    <lineage>
        <taxon>Bacteria</taxon>
        <taxon>Fusobacteriati</taxon>
        <taxon>Fusobacteriota</taxon>
        <taxon>Fusobacteriia</taxon>
        <taxon>Fusobacteriales</taxon>
        <taxon>Fusobacteriaceae</taxon>
        <taxon>Cetobacterium</taxon>
    </lineage>
</organism>
<dbReference type="InterPro" id="IPR033114">
    <property type="entry name" value="HNH_CAS9"/>
</dbReference>
<evidence type="ECO:0000256" key="10">
    <source>
        <dbReference type="ARBA" id="ARBA00023211"/>
    </source>
</evidence>
<dbReference type="Pfam" id="PF13395">
    <property type="entry name" value="HNH_4"/>
    <property type="match status" value="1"/>
</dbReference>
<comment type="caution">
    <text evidence="14">The sequence shown here is derived from an EMBL/GenBank/DDBJ whole genome shotgun (WGS) entry which is preliminary data.</text>
</comment>
<evidence type="ECO:0000256" key="3">
    <source>
        <dbReference type="ARBA" id="ARBA00022723"/>
    </source>
</evidence>
<dbReference type="PROSITE" id="PS51749">
    <property type="entry name" value="HNH_CAS9"/>
    <property type="match status" value="1"/>
</dbReference>
<name>A0ABU4WD78_9FUSO</name>
<keyword evidence="2 12" id="KW-0540">Nuclease</keyword>
<dbReference type="Pfam" id="PF18061">
    <property type="entry name" value="CRISPR_Cas9_WED"/>
    <property type="match status" value="1"/>
</dbReference>
<evidence type="ECO:0000259" key="13">
    <source>
        <dbReference type="PROSITE" id="PS51749"/>
    </source>
</evidence>
<gene>
    <name evidence="14" type="primary">cas9</name>
    <name evidence="14" type="ORF">RFV38_13440</name>
</gene>
<evidence type="ECO:0000256" key="5">
    <source>
        <dbReference type="ARBA" id="ARBA00022801"/>
    </source>
</evidence>
<keyword evidence="15" id="KW-1185">Reference proteome</keyword>
<keyword evidence="5 12" id="KW-0378">Hydrolase</keyword>
<dbReference type="RefSeq" id="WP_320314808.1">
    <property type="nucleotide sequence ID" value="NZ_JAVIKH010000054.1"/>
</dbReference>
<dbReference type="Pfam" id="PF22702">
    <property type="entry name" value="Cas9_RuvC"/>
    <property type="match status" value="1"/>
</dbReference>
<evidence type="ECO:0000256" key="11">
    <source>
        <dbReference type="ARBA" id="ARBA00046380"/>
    </source>
</evidence>
<dbReference type="NCBIfam" id="TIGR01865">
    <property type="entry name" value="cas_Csn1"/>
    <property type="match status" value="1"/>
</dbReference>
<reference evidence="15" key="1">
    <citation type="submission" date="2023-07" db="EMBL/GenBank/DDBJ databases">
        <authorList>
            <person name="Colorado M.A."/>
            <person name="Villamil L.M."/>
            <person name="Melo J.F."/>
            <person name="Rodriguez J.A."/>
            <person name="Ruiz R.Y."/>
        </authorList>
    </citation>
    <scope>NUCLEOTIDE SEQUENCE [LARGE SCALE GENOMIC DNA]</scope>
    <source>
        <strain evidence="15">C33</strain>
    </source>
</reference>
<feature type="non-terminal residue" evidence="14">
    <location>
        <position position="1"/>
    </location>
</feature>
<evidence type="ECO:0000256" key="12">
    <source>
        <dbReference type="PROSITE-ProRule" id="PRU01085"/>
    </source>
</evidence>
<evidence type="ECO:0000256" key="2">
    <source>
        <dbReference type="ARBA" id="ARBA00022722"/>
    </source>
</evidence>
<sequence length="756" mass="89281">INSIFGIEDLDLIDEICKILTIYQTNDKIIEKIKELLKNDISEEQIEKLNKLVGYTGSHSLSKKAMSSILEELLETSKNQMELFTEKGLVPYKMDFTGKKEIPKNYVEEWILSPVVKRAISQTINVINSVHKRYGIPTEIVIEMAREKNSDDKKKILNELQSKNEKTNKMIKEYLSERSYSKEAGFFEKMKLWQEQGGSCVYSGKTIAIEDLLNRPENFEIDHIIPRSISFDDSQNNKVLVMRDENQNKKNMSPFQYLSTIGKYEGFKARVKSSGLNRKKQENLLFEGELSKYSRKFIARNLVDTRYATREILNLLKKYYKDNEHSVKVKSVTGAMTNQIRKMWKFPKSRELSHAHHAQDALIMLSAEKILNSLKNVRDFDSGEEEKSSVDLRTGEILTDKQYKELFKYEYGCKIKEFNKYRYSHYVDKKVNRQLTNETIYSTRVVKELDKKGKKEIENEYIISKHTGVYSKDNKTIKKFFEDEKKQKQLLMYHNDPKTFEKFMEVYSEYKKESNPFYAYYNEHKRFITKYAKKDDGPPVMSIKYRESLLGNHLDLSHKYGAKDKKVVMLSIPALRADVYKKGDFYKFVTVTYLMMQDKGRYYQLNSEAYKASKKNKEIDESYEFQFSLYTGDILEIEQENQKEKFKFKGVNNDRVNKLEIDYLDKFNSNYIDAIKELQAVLKDIDKYIFERRVEEKLGFRVDSKDVKEFIKNYPVSSKQKFLTVGKAIKKIRKIYVNTLGVEYDSKERFISRIYK</sequence>
<keyword evidence="10" id="KW-0464">Manganese</keyword>
<protein>
    <submittedName>
        <fullName evidence="14">Type II CRISPR RNA-guided endonuclease Cas9</fullName>
    </submittedName>
</protein>
<comment type="cofactor">
    <cofactor evidence="1">
        <name>Mg(2+)</name>
        <dbReference type="ChEBI" id="CHEBI:18420"/>
    </cofactor>
</comment>
<keyword evidence="7" id="KW-0694">RNA-binding</keyword>
<evidence type="ECO:0000256" key="1">
    <source>
        <dbReference type="ARBA" id="ARBA00001946"/>
    </source>
</evidence>
<proteinExistence type="predicted"/>
<dbReference type="InterPro" id="IPR028629">
    <property type="entry name" value="Cas9"/>
</dbReference>
<evidence type="ECO:0000313" key="14">
    <source>
        <dbReference type="EMBL" id="MDX8337483.1"/>
    </source>
</evidence>
<evidence type="ECO:0000256" key="4">
    <source>
        <dbReference type="ARBA" id="ARBA00022759"/>
    </source>
</evidence>
<accession>A0ABU4WD78</accession>
<keyword evidence="3" id="KW-0479">Metal-binding</keyword>
<comment type="subunit">
    <text evidence="11">Monomer. Binds crRNA and tracrRNA.</text>
</comment>
<dbReference type="InterPro" id="IPR055228">
    <property type="entry name" value="Cas9_RuvC"/>
</dbReference>
<dbReference type="Pfam" id="PF18070">
    <property type="entry name" value="Cas9_PI2"/>
    <property type="match status" value="1"/>
</dbReference>
<evidence type="ECO:0000256" key="6">
    <source>
        <dbReference type="ARBA" id="ARBA00022842"/>
    </source>
</evidence>
<evidence type="ECO:0000256" key="7">
    <source>
        <dbReference type="ARBA" id="ARBA00022884"/>
    </source>
</evidence>
<dbReference type="InterPro" id="IPR036397">
    <property type="entry name" value="RNaseH_sf"/>
</dbReference>
<keyword evidence="8" id="KW-0051">Antiviral defense</keyword>
<dbReference type="Gene3D" id="3.30.420.10">
    <property type="entry name" value="Ribonuclease H-like superfamily/Ribonuclease H"/>
    <property type="match status" value="2"/>
</dbReference>
<dbReference type="EMBL" id="JAVIKH010000054">
    <property type="protein sequence ID" value="MDX8337483.1"/>
    <property type="molecule type" value="Genomic_DNA"/>
</dbReference>
<keyword evidence="4 12" id="KW-0255">Endonuclease</keyword>
<evidence type="ECO:0000313" key="15">
    <source>
        <dbReference type="Proteomes" id="UP001279681"/>
    </source>
</evidence>
<dbReference type="InterPro" id="IPR040555">
    <property type="entry name" value="Cas9_PI2"/>
</dbReference>